<feature type="domain" description="Terpene synthase metal-binding" evidence="6">
    <location>
        <begin position="247"/>
        <end position="476"/>
    </location>
</feature>
<dbReference type="InterPro" id="IPR008930">
    <property type="entry name" value="Terpenoid_cyclase/PrenylTrfase"/>
</dbReference>
<dbReference type="SUPFAM" id="SSF48239">
    <property type="entry name" value="Terpenoid cyclases/Protein prenyltransferases"/>
    <property type="match status" value="1"/>
</dbReference>
<dbReference type="InterPro" id="IPR008949">
    <property type="entry name" value="Isoprenoid_synthase_dom_sf"/>
</dbReference>
<dbReference type="Gene3D" id="1.10.600.10">
    <property type="entry name" value="Farnesyl Diphosphate Synthase"/>
    <property type="match status" value="1"/>
</dbReference>
<evidence type="ECO:0000259" key="6">
    <source>
        <dbReference type="Pfam" id="PF03936"/>
    </source>
</evidence>
<dbReference type="Pfam" id="PF01397">
    <property type="entry name" value="Terpene_synth"/>
    <property type="match status" value="1"/>
</dbReference>
<dbReference type="Gene3D" id="1.50.10.130">
    <property type="entry name" value="Terpene synthase, N-terminal domain"/>
    <property type="match status" value="1"/>
</dbReference>
<accession>A0A1D1Z1N4</accession>
<evidence type="ECO:0000313" key="7">
    <source>
        <dbReference type="EMBL" id="JAT60746.1"/>
    </source>
</evidence>
<comment type="cofactor">
    <cofactor evidence="1">
        <name>Mg(2+)</name>
        <dbReference type="ChEBI" id="CHEBI:18420"/>
    </cofactor>
</comment>
<evidence type="ECO:0000256" key="3">
    <source>
        <dbReference type="ARBA" id="ARBA00022842"/>
    </source>
</evidence>
<keyword evidence="4" id="KW-0456">Lyase</keyword>
<dbReference type="InterPro" id="IPR001906">
    <property type="entry name" value="Terpene_synth_N"/>
</dbReference>
<dbReference type="FunFam" id="1.50.10.130:FF:000002">
    <property type="entry name" value="Ent-copalyl diphosphate synthase, chloroplastic"/>
    <property type="match status" value="1"/>
</dbReference>
<protein>
    <submittedName>
        <fullName evidence="7">(E,E)-geranyllinalool synthase</fullName>
    </submittedName>
</protein>
<dbReference type="AlphaFoldDB" id="A0A1D1Z1N4"/>
<name>A0A1D1Z1N4_9ARAE</name>
<proteinExistence type="predicted"/>
<dbReference type="GO" id="GO:0016102">
    <property type="term" value="P:diterpenoid biosynthetic process"/>
    <property type="evidence" value="ECO:0007669"/>
    <property type="project" value="TreeGrafter"/>
</dbReference>
<dbReference type="SUPFAM" id="SSF48576">
    <property type="entry name" value="Terpenoid synthases"/>
    <property type="match status" value="1"/>
</dbReference>
<evidence type="ECO:0000259" key="5">
    <source>
        <dbReference type="Pfam" id="PF01397"/>
    </source>
</evidence>
<dbReference type="FunFam" id="1.10.600.10:FF:000036">
    <property type="entry name" value="cis-abienol synthase, chloroplastic"/>
    <property type="match status" value="1"/>
</dbReference>
<reference evidence="7" key="1">
    <citation type="submission" date="2015-07" db="EMBL/GenBank/DDBJ databases">
        <title>Transcriptome Assembly of Anthurium amnicola.</title>
        <authorList>
            <person name="Suzuki J."/>
        </authorList>
    </citation>
    <scope>NUCLEOTIDE SEQUENCE</scope>
</reference>
<dbReference type="PANTHER" id="PTHR31739">
    <property type="entry name" value="ENT-COPALYL DIPHOSPHATE SYNTHASE, CHLOROPLASTIC"/>
    <property type="match status" value="1"/>
</dbReference>
<evidence type="ECO:0000256" key="2">
    <source>
        <dbReference type="ARBA" id="ARBA00022723"/>
    </source>
</evidence>
<dbReference type="GO" id="GO:0000287">
    <property type="term" value="F:magnesium ion binding"/>
    <property type="evidence" value="ECO:0007669"/>
    <property type="project" value="InterPro"/>
</dbReference>
<dbReference type="Pfam" id="PF03936">
    <property type="entry name" value="Terpene_synth_C"/>
    <property type="match status" value="1"/>
</dbReference>
<dbReference type="EMBL" id="GDJX01007190">
    <property type="protein sequence ID" value="JAT60746.1"/>
    <property type="molecule type" value="Transcribed_RNA"/>
</dbReference>
<dbReference type="GO" id="GO:0010333">
    <property type="term" value="F:terpene synthase activity"/>
    <property type="evidence" value="ECO:0007669"/>
    <property type="project" value="InterPro"/>
</dbReference>
<organism evidence="7">
    <name type="scientific">Anthurium amnicola</name>
    <dbReference type="NCBI Taxonomy" id="1678845"/>
    <lineage>
        <taxon>Eukaryota</taxon>
        <taxon>Viridiplantae</taxon>
        <taxon>Streptophyta</taxon>
        <taxon>Embryophyta</taxon>
        <taxon>Tracheophyta</taxon>
        <taxon>Spermatophyta</taxon>
        <taxon>Magnoliopsida</taxon>
        <taxon>Liliopsida</taxon>
        <taxon>Araceae</taxon>
        <taxon>Pothoideae</taxon>
        <taxon>Potheae</taxon>
        <taxon>Anthurium</taxon>
    </lineage>
</organism>
<gene>
    <name evidence="7" type="primary">GES_0</name>
    <name evidence="7" type="ORF">g.112492</name>
</gene>
<evidence type="ECO:0000256" key="4">
    <source>
        <dbReference type="ARBA" id="ARBA00023239"/>
    </source>
</evidence>
<feature type="non-terminal residue" evidence="7">
    <location>
        <position position="1"/>
    </location>
</feature>
<sequence>AVSNQVGVPGMYPVDERLQKLFAVDMLERLGIAEHFTEEIAVALRHVYSSWTSLQQEPPLDHKREGQSNHIARQLYEDALAFRLLRMHGYGVSPGKVCWFLHDEATKLHIERNYGYYLSAMLNVHRATHLAFSGEDELEEAESFSRKLLQKGALLPRNSEDGVVIFMDFQRQVEVELEIPWLARMEHLEHRRHVEDASIHALWVAKASLYKFSCFDDSDVLRLAAENFTVRQLTYRDELEEMKRWSKDLGLSSIGFGREKTSYIYFSAAVSSHLPLISEVRKVITKCAVLVTVADDFYDTEGELDELHNLTEAVKRWEGKDLSGHSRVIFNALHCLVEDLVLKYTNRHGHDLTEMLRNSWRETFGSWLKEAKWSRTRHAPTVDEYMKVGMISIAIQAMILPACYLQSSWLPKNRQTEPHYEELTTHLMVLARLLNDLQSYEKENKEGKLNMVMLLKDGGSALDIDDSAASVNRLVDVRKKEFLELALMDGGTIGDIPREWKTIHLLCLKAFQMFFNGENAFDSPTALLRSIGMAIYDPLKLDWPSNLSGDLEKKVVEEENVDVTDWFIRKGTDCYQGRSSASRLRVPVTWLDQLMAQL</sequence>
<keyword evidence="2" id="KW-0479">Metal-binding</keyword>
<evidence type="ECO:0000256" key="1">
    <source>
        <dbReference type="ARBA" id="ARBA00001946"/>
    </source>
</evidence>
<feature type="domain" description="Terpene synthase N-terminal" evidence="5">
    <location>
        <begin position="6"/>
        <end position="158"/>
    </location>
</feature>
<dbReference type="InterPro" id="IPR005630">
    <property type="entry name" value="Terpene_synthase_metal-bd"/>
</dbReference>
<dbReference type="InterPro" id="IPR036965">
    <property type="entry name" value="Terpene_synth_N_sf"/>
</dbReference>
<keyword evidence="3" id="KW-0460">Magnesium</keyword>
<dbReference type="PANTHER" id="PTHR31739:SF25">
    <property type="entry name" value="(E,E)-GERANYLLINALOOL SYNTHASE"/>
    <property type="match status" value="1"/>
</dbReference>
<dbReference type="InterPro" id="IPR050148">
    <property type="entry name" value="Terpene_synthase-like"/>
</dbReference>